<evidence type="ECO:0000256" key="10">
    <source>
        <dbReference type="PROSITE-ProRule" id="PRU00042"/>
    </source>
</evidence>
<keyword evidence="8" id="KW-0238">DNA-binding</keyword>
<dbReference type="FunFam" id="3.30.160.60:FF:000016">
    <property type="entry name" value="zinc finger protein 37 homolog"/>
    <property type="match status" value="1"/>
</dbReference>
<dbReference type="KEGG" id="lve:103079992"/>
<dbReference type="GO" id="GO:0006357">
    <property type="term" value="P:regulation of transcription by RNA polymerase II"/>
    <property type="evidence" value="ECO:0007669"/>
    <property type="project" value="TreeGrafter"/>
</dbReference>
<dbReference type="STRING" id="118797.A0A340WQI5"/>
<evidence type="ECO:0000256" key="2">
    <source>
        <dbReference type="ARBA" id="ARBA00004123"/>
    </source>
</evidence>
<evidence type="ECO:0000256" key="4">
    <source>
        <dbReference type="ARBA" id="ARBA00022723"/>
    </source>
</evidence>
<dbReference type="Gene3D" id="3.30.160.60">
    <property type="entry name" value="Classic Zinc Finger"/>
    <property type="match status" value="6"/>
</dbReference>
<dbReference type="FunFam" id="3.30.160.60:FF:000953">
    <property type="entry name" value="Zinc finger protein 691"/>
    <property type="match status" value="1"/>
</dbReference>
<evidence type="ECO:0000313" key="12">
    <source>
        <dbReference type="Proteomes" id="UP000265300"/>
    </source>
</evidence>
<dbReference type="AlphaFoldDB" id="A0A340WQI5"/>
<comment type="similarity">
    <text evidence="3">Belongs to the krueppel C2H2-type zinc-finger protein family.</text>
</comment>
<dbReference type="RefSeq" id="XP_007449329.1">
    <property type="nucleotide sequence ID" value="XM_007449267.1"/>
</dbReference>
<dbReference type="InParanoid" id="A0A340WQI5"/>
<evidence type="ECO:0000256" key="6">
    <source>
        <dbReference type="ARBA" id="ARBA00022771"/>
    </source>
</evidence>
<dbReference type="SMART" id="SM00355">
    <property type="entry name" value="ZnF_C2H2"/>
    <property type="match status" value="5"/>
</dbReference>
<dbReference type="GO" id="GO:0005634">
    <property type="term" value="C:nucleus"/>
    <property type="evidence" value="ECO:0007669"/>
    <property type="project" value="UniProtKB-SubCell"/>
</dbReference>
<name>A0A340WQI5_LIPVE</name>
<evidence type="ECO:0000256" key="8">
    <source>
        <dbReference type="ARBA" id="ARBA00023125"/>
    </source>
</evidence>
<dbReference type="PROSITE" id="PS50157">
    <property type="entry name" value="ZINC_FINGER_C2H2_2"/>
    <property type="match status" value="5"/>
</dbReference>
<keyword evidence="5" id="KW-0677">Repeat</keyword>
<dbReference type="FunFam" id="3.30.160.60:FF:000330">
    <property type="entry name" value="Zinc finger with KRAB and SCAN domains 1"/>
    <property type="match status" value="1"/>
</dbReference>
<dbReference type="PANTHER" id="PTHR24390">
    <property type="entry name" value="ZINC FINGER PROTEIN"/>
    <property type="match status" value="1"/>
</dbReference>
<feature type="domain" description="C2H2-type" evidence="11">
    <location>
        <begin position="272"/>
        <end position="299"/>
    </location>
</feature>
<keyword evidence="12" id="KW-1185">Reference proteome</keyword>
<evidence type="ECO:0000256" key="9">
    <source>
        <dbReference type="ARBA" id="ARBA00023242"/>
    </source>
</evidence>
<proteinExistence type="inferred from homology"/>
<dbReference type="InterPro" id="IPR013087">
    <property type="entry name" value="Znf_C2H2_type"/>
</dbReference>
<sequence>MGFAGAAALCDHCTFENNDLLKGKFLAKLDTDSIVMLLLRFSMDGFFVNILQDSFPHVGGSQSLRKIGIFELNKIINNNQAISEELEFSGSAMESLQRNTAQRPMNEEACKSEGQLSRQTNCSPQKKSSFEETAIRKVSMTLKEIFTRERGPESSEFSLSSKLNTLQKIPKGAMSPISRKNSKDNSGLIKHQKLFLQRKPCKCNECGKAFSYQSDLIVHSRIHGGEKPFECNECGKPFSRKKPYKCNECGKAFSDHSTIIQHQRIHTGENPYKCSECGKAFSWISSLIEHQRTHTGENPYECSDCGKVFSRSSSLVEHQRIHTGEKPHECRECGKGFSRSSSLIIHQRTHTGEKP</sequence>
<evidence type="ECO:0000259" key="11">
    <source>
        <dbReference type="PROSITE" id="PS50157"/>
    </source>
</evidence>
<dbReference type="Proteomes" id="UP000265300">
    <property type="component" value="Unplaced"/>
</dbReference>
<dbReference type="OrthoDB" id="8113227at2759"/>
<organism evidence="12 13">
    <name type="scientific">Lipotes vexillifer</name>
    <name type="common">Yangtze river dolphin</name>
    <dbReference type="NCBI Taxonomy" id="118797"/>
    <lineage>
        <taxon>Eukaryota</taxon>
        <taxon>Metazoa</taxon>
        <taxon>Chordata</taxon>
        <taxon>Craniata</taxon>
        <taxon>Vertebrata</taxon>
        <taxon>Euteleostomi</taxon>
        <taxon>Mammalia</taxon>
        <taxon>Eutheria</taxon>
        <taxon>Laurasiatheria</taxon>
        <taxon>Artiodactyla</taxon>
        <taxon>Whippomorpha</taxon>
        <taxon>Cetacea</taxon>
        <taxon>Odontoceti</taxon>
        <taxon>Lipotidae</taxon>
        <taxon>Lipotes</taxon>
    </lineage>
</organism>
<evidence type="ECO:0000256" key="7">
    <source>
        <dbReference type="ARBA" id="ARBA00022833"/>
    </source>
</evidence>
<feature type="domain" description="C2H2-type" evidence="11">
    <location>
        <begin position="300"/>
        <end position="327"/>
    </location>
</feature>
<evidence type="ECO:0000313" key="13">
    <source>
        <dbReference type="RefSeq" id="XP_007449329.1"/>
    </source>
</evidence>
<dbReference type="GeneID" id="103079992"/>
<keyword evidence="6 10" id="KW-0863">Zinc-finger</keyword>
<dbReference type="PANTHER" id="PTHR24390:SF260">
    <property type="entry name" value="ZINC FINGER PROTEIN 383-RELATED"/>
    <property type="match status" value="1"/>
</dbReference>
<dbReference type="GO" id="GO:0003700">
    <property type="term" value="F:DNA-binding transcription factor activity"/>
    <property type="evidence" value="ECO:0007669"/>
    <property type="project" value="TreeGrafter"/>
</dbReference>
<accession>A0A340WQI5</accession>
<dbReference type="FunFam" id="3.30.160.60:FF:000029">
    <property type="entry name" value="GLI family zinc finger 4"/>
    <property type="match status" value="1"/>
</dbReference>
<keyword evidence="9" id="KW-0539">Nucleus</keyword>
<dbReference type="GO" id="GO:0008270">
    <property type="term" value="F:zinc ion binding"/>
    <property type="evidence" value="ECO:0007669"/>
    <property type="project" value="UniProtKB-KW"/>
</dbReference>
<gene>
    <name evidence="13" type="primary">ZNF391</name>
</gene>
<evidence type="ECO:0000256" key="5">
    <source>
        <dbReference type="ARBA" id="ARBA00022737"/>
    </source>
</evidence>
<dbReference type="CTD" id="346157"/>
<evidence type="ECO:0000256" key="1">
    <source>
        <dbReference type="ARBA" id="ARBA00003767"/>
    </source>
</evidence>
<dbReference type="PROSITE" id="PS00028">
    <property type="entry name" value="ZINC_FINGER_C2H2_1"/>
    <property type="match status" value="5"/>
</dbReference>
<dbReference type="FunFam" id="3.30.160.60:FF:001018">
    <property type="entry name" value="Combgap, isoform F"/>
    <property type="match status" value="1"/>
</dbReference>
<evidence type="ECO:0000256" key="3">
    <source>
        <dbReference type="ARBA" id="ARBA00006991"/>
    </source>
</evidence>
<protein>
    <submittedName>
        <fullName evidence="13">Zinc finger protein 391</fullName>
    </submittedName>
</protein>
<dbReference type="InterPro" id="IPR036236">
    <property type="entry name" value="Znf_C2H2_sf"/>
</dbReference>
<feature type="domain" description="C2H2-type" evidence="11">
    <location>
        <begin position="328"/>
        <end position="355"/>
    </location>
</feature>
<comment type="function">
    <text evidence="1">May be involved in transcriptional regulation.</text>
</comment>
<feature type="domain" description="C2H2-type" evidence="11">
    <location>
        <begin position="244"/>
        <end position="271"/>
    </location>
</feature>
<feature type="domain" description="C2H2-type" evidence="11">
    <location>
        <begin position="201"/>
        <end position="228"/>
    </location>
</feature>
<reference evidence="13" key="1">
    <citation type="submission" date="2025-08" db="UniProtKB">
        <authorList>
            <consortium name="RefSeq"/>
        </authorList>
    </citation>
    <scope>IDENTIFICATION</scope>
</reference>
<dbReference type="Pfam" id="PF00096">
    <property type="entry name" value="zf-C2H2"/>
    <property type="match status" value="5"/>
</dbReference>
<keyword evidence="4" id="KW-0479">Metal-binding</keyword>
<keyword evidence="7" id="KW-0862">Zinc</keyword>
<dbReference type="GO" id="GO:0000978">
    <property type="term" value="F:RNA polymerase II cis-regulatory region sequence-specific DNA binding"/>
    <property type="evidence" value="ECO:0007669"/>
    <property type="project" value="TreeGrafter"/>
</dbReference>
<dbReference type="SUPFAM" id="SSF57667">
    <property type="entry name" value="beta-beta-alpha zinc fingers"/>
    <property type="match status" value="3"/>
</dbReference>
<comment type="subcellular location">
    <subcellularLocation>
        <location evidence="2">Nucleus</location>
    </subcellularLocation>
</comment>